<gene>
    <name evidence="2" type="ORF">COY90_05470</name>
</gene>
<evidence type="ECO:0000313" key="3">
    <source>
        <dbReference type="Proteomes" id="UP000230108"/>
    </source>
</evidence>
<protein>
    <recommendedName>
        <fullName evidence="1">Glycosyl transferase family 1 domain-containing protein</fullName>
    </recommendedName>
</protein>
<dbReference type="PANTHER" id="PTHR45947:SF3">
    <property type="entry name" value="SULFOQUINOVOSYL TRANSFERASE SQD2"/>
    <property type="match status" value="1"/>
</dbReference>
<sequence length="157" mass="17653">KHIELLIRAANKAKIRLKVVGTGRDEKFLKSIADNTVELVGDVTDCELIKLYNGASAFLFASIDEEFGIAPIEAMGYGLPVIAYASGGLLETVHEGVNGYLYEQFDEDSLIEKINKLNSLSKNDYTQMRINARKESEKYTEEIFAKKIKQFVNQLTR</sequence>
<evidence type="ECO:0000313" key="2">
    <source>
        <dbReference type="EMBL" id="PIY68549.1"/>
    </source>
</evidence>
<organism evidence="2 3">
    <name type="scientific">Candidatus Roizmanbacteria bacterium CG_4_10_14_0_8_um_filter_39_9</name>
    <dbReference type="NCBI Taxonomy" id="1974829"/>
    <lineage>
        <taxon>Bacteria</taxon>
        <taxon>Candidatus Roizmaniibacteriota</taxon>
    </lineage>
</organism>
<reference evidence="3" key="1">
    <citation type="submission" date="2017-09" db="EMBL/GenBank/DDBJ databases">
        <title>Depth-based differentiation of microbial function through sediment-hosted aquifers and enrichment of novel symbionts in the deep terrestrial subsurface.</title>
        <authorList>
            <person name="Probst A.J."/>
            <person name="Ladd B."/>
            <person name="Jarett J.K."/>
            <person name="Geller-Mcgrath D.E."/>
            <person name="Sieber C.M.K."/>
            <person name="Emerson J.B."/>
            <person name="Anantharaman K."/>
            <person name="Thomas B.C."/>
            <person name="Malmstrom R."/>
            <person name="Stieglmeier M."/>
            <person name="Klingl A."/>
            <person name="Woyke T."/>
            <person name="Ryan C.M."/>
            <person name="Banfield J.F."/>
        </authorList>
    </citation>
    <scope>NUCLEOTIDE SEQUENCE [LARGE SCALE GENOMIC DNA]</scope>
</reference>
<feature type="non-terminal residue" evidence="2">
    <location>
        <position position="1"/>
    </location>
</feature>
<comment type="caution">
    <text evidence="2">The sequence shown here is derived from an EMBL/GenBank/DDBJ whole genome shotgun (WGS) entry which is preliminary data.</text>
</comment>
<name>A0A2M7QBD9_9BACT</name>
<dbReference type="Pfam" id="PF00534">
    <property type="entry name" value="Glycos_transf_1"/>
    <property type="match status" value="1"/>
</dbReference>
<dbReference type="InterPro" id="IPR001296">
    <property type="entry name" value="Glyco_trans_1"/>
</dbReference>
<dbReference type="AlphaFoldDB" id="A0A2M7QBD9"/>
<dbReference type="InterPro" id="IPR050194">
    <property type="entry name" value="Glycosyltransferase_grp1"/>
</dbReference>
<evidence type="ECO:0000259" key="1">
    <source>
        <dbReference type="Pfam" id="PF00534"/>
    </source>
</evidence>
<dbReference type="Proteomes" id="UP000230108">
    <property type="component" value="Unassembled WGS sequence"/>
</dbReference>
<proteinExistence type="predicted"/>
<dbReference type="EMBL" id="PFLF01000114">
    <property type="protein sequence ID" value="PIY68549.1"/>
    <property type="molecule type" value="Genomic_DNA"/>
</dbReference>
<dbReference type="PANTHER" id="PTHR45947">
    <property type="entry name" value="SULFOQUINOVOSYL TRANSFERASE SQD2"/>
    <property type="match status" value="1"/>
</dbReference>
<feature type="domain" description="Glycosyl transferase family 1" evidence="1">
    <location>
        <begin position="1"/>
        <end position="134"/>
    </location>
</feature>
<dbReference type="SUPFAM" id="SSF53756">
    <property type="entry name" value="UDP-Glycosyltransferase/glycogen phosphorylase"/>
    <property type="match status" value="1"/>
</dbReference>
<dbReference type="GO" id="GO:0016757">
    <property type="term" value="F:glycosyltransferase activity"/>
    <property type="evidence" value="ECO:0007669"/>
    <property type="project" value="InterPro"/>
</dbReference>
<dbReference type="Gene3D" id="3.40.50.2000">
    <property type="entry name" value="Glycogen Phosphorylase B"/>
    <property type="match status" value="1"/>
</dbReference>
<accession>A0A2M7QBD9</accession>